<dbReference type="Proteomes" id="UP000694523">
    <property type="component" value="Unplaced"/>
</dbReference>
<evidence type="ECO:0000313" key="2">
    <source>
        <dbReference type="Ensembl" id="ENSNMLP00000000510.1"/>
    </source>
</evidence>
<dbReference type="SUPFAM" id="SSF56672">
    <property type="entry name" value="DNA/RNA polymerases"/>
    <property type="match status" value="1"/>
</dbReference>
<dbReference type="PANTHER" id="PTHR33332">
    <property type="entry name" value="REVERSE TRANSCRIPTASE DOMAIN-CONTAINING PROTEIN"/>
    <property type="match status" value="1"/>
</dbReference>
<dbReference type="Ensembl" id="ENSNMLT00000000603.1">
    <property type="protein sequence ID" value="ENSNMLP00000000510.1"/>
    <property type="gene ID" value="ENSNMLG00000000422.1"/>
</dbReference>
<dbReference type="PROSITE" id="PS50878">
    <property type="entry name" value="RT_POL"/>
    <property type="match status" value="1"/>
</dbReference>
<organism evidence="2 3">
    <name type="scientific">Neogobius melanostomus</name>
    <name type="common">round goby</name>
    <dbReference type="NCBI Taxonomy" id="47308"/>
    <lineage>
        <taxon>Eukaryota</taxon>
        <taxon>Metazoa</taxon>
        <taxon>Chordata</taxon>
        <taxon>Craniata</taxon>
        <taxon>Vertebrata</taxon>
        <taxon>Euteleostomi</taxon>
        <taxon>Actinopterygii</taxon>
        <taxon>Neopterygii</taxon>
        <taxon>Teleostei</taxon>
        <taxon>Neoteleostei</taxon>
        <taxon>Acanthomorphata</taxon>
        <taxon>Gobiaria</taxon>
        <taxon>Gobiiformes</taxon>
        <taxon>Gobioidei</taxon>
        <taxon>Gobiidae</taxon>
        <taxon>Benthophilinae</taxon>
        <taxon>Neogobiini</taxon>
        <taxon>Neogobius</taxon>
    </lineage>
</organism>
<reference evidence="2" key="1">
    <citation type="submission" date="2025-08" db="UniProtKB">
        <authorList>
            <consortium name="Ensembl"/>
        </authorList>
    </citation>
    <scope>IDENTIFICATION</scope>
</reference>
<name>A0A8C6S602_9GOBI</name>
<evidence type="ECO:0000313" key="3">
    <source>
        <dbReference type="Proteomes" id="UP000694523"/>
    </source>
</evidence>
<reference evidence="2" key="2">
    <citation type="submission" date="2025-09" db="UniProtKB">
        <authorList>
            <consortium name="Ensembl"/>
        </authorList>
    </citation>
    <scope>IDENTIFICATION</scope>
</reference>
<dbReference type="Pfam" id="PF00078">
    <property type="entry name" value="RVT_1"/>
    <property type="match status" value="1"/>
</dbReference>
<dbReference type="AlphaFoldDB" id="A0A8C6S602"/>
<proteinExistence type="predicted"/>
<dbReference type="InterPro" id="IPR000477">
    <property type="entry name" value="RT_dom"/>
</dbReference>
<sequence length="382" mass="43830">MQFGFRANHSTDTATCFFIENVKSKMDRGGVVGAVFLDLKRAFDTISHDVLVSKLSRFNFSPDAVHWIKSYLDHRTQAVRVKNELSCNLVNGIGVPQGSILGPLLFSLYINDLPSVCSDCEIQMYADDTVIYVHGKDKEEVAKKLSKTMEFVSQWLYNSCLHLNLKKTECIFFTKRKSDLPDPELYIAGEKISVVTEYKYLGIILDSQFTFKKQVKKVIRTIKLNLANFRYIRQSLNTDAAKLFFYTMIMPHLSYCVTSWSQGCKTTLKPIDSVYKQALKVLDKKPFRHHHCSILDKYNLLNWENFVKFHDANLVFKILRGLAPPPLSNFINLSRRQTRSATSNNLLVPLRKSAFSQSAFSVRAVLEHCPLSHTQCRYIKVL</sequence>
<protein>
    <recommendedName>
        <fullName evidence="1">Reverse transcriptase domain-containing protein</fullName>
    </recommendedName>
</protein>
<keyword evidence="3" id="KW-1185">Reference proteome</keyword>
<feature type="domain" description="Reverse transcriptase" evidence="1">
    <location>
        <begin position="1"/>
        <end position="205"/>
    </location>
</feature>
<accession>A0A8C6S602</accession>
<dbReference type="InterPro" id="IPR043502">
    <property type="entry name" value="DNA/RNA_pol_sf"/>
</dbReference>
<evidence type="ECO:0000259" key="1">
    <source>
        <dbReference type="PROSITE" id="PS50878"/>
    </source>
</evidence>
<dbReference type="CDD" id="cd01650">
    <property type="entry name" value="RT_nLTR_like"/>
    <property type="match status" value="1"/>
</dbReference>